<dbReference type="PIRSF" id="PIRSF006648">
    <property type="entry name" value="DrrB"/>
    <property type="match status" value="1"/>
</dbReference>
<feature type="transmembrane region" description="Helical" evidence="5">
    <location>
        <begin position="41"/>
        <end position="64"/>
    </location>
</feature>
<feature type="transmembrane region" description="Helical" evidence="5">
    <location>
        <begin position="244"/>
        <end position="269"/>
    </location>
</feature>
<keyword evidence="8" id="KW-1185">Reference proteome</keyword>
<evidence type="ECO:0000256" key="4">
    <source>
        <dbReference type="ARBA" id="ARBA00023136"/>
    </source>
</evidence>
<dbReference type="PANTHER" id="PTHR43229">
    <property type="entry name" value="NODULATION PROTEIN J"/>
    <property type="match status" value="1"/>
</dbReference>
<dbReference type="InterPro" id="IPR000412">
    <property type="entry name" value="ABC_2_transport"/>
</dbReference>
<keyword evidence="5" id="KW-1003">Cell membrane</keyword>
<dbReference type="AlphaFoldDB" id="A0A9X2MUC3"/>
<feature type="transmembrane region" description="Helical" evidence="5">
    <location>
        <begin position="120"/>
        <end position="145"/>
    </location>
</feature>
<dbReference type="InterPro" id="IPR051784">
    <property type="entry name" value="Nod_factor_ABC_transporter"/>
</dbReference>
<organism evidence="7 8">
    <name type="scientific">Paenibacillus soyae</name>
    <dbReference type="NCBI Taxonomy" id="2969249"/>
    <lineage>
        <taxon>Bacteria</taxon>
        <taxon>Bacillati</taxon>
        <taxon>Bacillota</taxon>
        <taxon>Bacilli</taxon>
        <taxon>Bacillales</taxon>
        <taxon>Paenibacillaceae</taxon>
        <taxon>Paenibacillus</taxon>
    </lineage>
</organism>
<dbReference type="RefSeq" id="WP_257449016.1">
    <property type="nucleotide sequence ID" value="NZ_JANIPJ010000014.1"/>
</dbReference>
<dbReference type="InterPro" id="IPR013525">
    <property type="entry name" value="ABC2_TM"/>
</dbReference>
<comment type="similarity">
    <text evidence="5">Belongs to the ABC-2 integral membrane protein family.</text>
</comment>
<proteinExistence type="inferred from homology"/>
<keyword evidence="4 5" id="KW-0472">Membrane</keyword>
<keyword evidence="3 5" id="KW-1133">Transmembrane helix</keyword>
<sequence length="277" mass="30326">MTTQAKGLTATPPRASRFRFALVDVWVLTKRELLHWIGNPWGIIIGLLFPVLMVLMFGFLFGGAMSVPGGGSYFDFLMPGMFAMTMFFGVESTVLAITTDASKGVTDRFRSLPIHASSVVLGRCMVDMLNSVLALAVLMVTGLLLGWRWNGAWEHALLAVGLLLLLRFALLWVGIFIGLSARNAQAVSALQILVWPIGFLSNVFVDTSTMPAWLGAIASFNPLSSTATATRELFMNPGAQGDTWISQSAMLLAVAWPIVLLAIFFPLAVRRYRRLNR</sequence>
<dbReference type="InterPro" id="IPR047817">
    <property type="entry name" value="ABC2_TM_bact-type"/>
</dbReference>
<feature type="transmembrane region" description="Helical" evidence="5">
    <location>
        <begin position="186"/>
        <end position="205"/>
    </location>
</feature>
<protein>
    <recommendedName>
        <fullName evidence="5">Transport permease protein</fullName>
    </recommendedName>
</protein>
<feature type="transmembrane region" description="Helical" evidence="5">
    <location>
        <begin position="157"/>
        <end position="179"/>
    </location>
</feature>
<comment type="subcellular location">
    <subcellularLocation>
        <location evidence="5">Cell membrane</location>
        <topology evidence="5">Multi-pass membrane protein</topology>
    </subcellularLocation>
    <subcellularLocation>
        <location evidence="1">Membrane</location>
        <topology evidence="1">Multi-pass membrane protein</topology>
    </subcellularLocation>
</comment>
<dbReference type="GO" id="GO:0043190">
    <property type="term" value="C:ATP-binding cassette (ABC) transporter complex"/>
    <property type="evidence" value="ECO:0007669"/>
    <property type="project" value="InterPro"/>
</dbReference>
<evidence type="ECO:0000256" key="5">
    <source>
        <dbReference type="RuleBase" id="RU361157"/>
    </source>
</evidence>
<name>A0A9X2MUC3_9BACL</name>
<dbReference type="Pfam" id="PF01061">
    <property type="entry name" value="ABC2_membrane"/>
    <property type="match status" value="1"/>
</dbReference>
<dbReference type="PANTHER" id="PTHR43229:SF2">
    <property type="entry name" value="NODULATION PROTEIN J"/>
    <property type="match status" value="1"/>
</dbReference>
<evidence type="ECO:0000313" key="7">
    <source>
        <dbReference type="EMBL" id="MCR2805983.1"/>
    </source>
</evidence>
<keyword evidence="2 5" id="KW-0812">Transmembrane</keyword>
<evidence type="ECO:0000313" key="8">
    <source>
        <dbReference type="Proteomes" id="UP001141950"/>
    </source>
</evidence>
<dbReference type="GO" id="GO:0140359">
    <property type="term" value="F:ABC-type transporter activity"/>
    <property type="evidence" value="ECO:0007669"/>
    <property type="project" value="InterPro"/>
</dbReference>
<gene>
    <name evidence="7" type="ORF">NQZ67_19035</name>
</gene>
<evidence type="ECO:0000259" key="6">
    <source>
        <dbReference type="PROSITE" id="PS51012"/>
    </source>
</evidence>
<evidence type="ECO:0000256" key="3">
    <source>
        <dbReference type="ARBA" id="ARBA00022989"/>
    </source>
</evidence>
<evidence type="ECO:0000256" key="1">
    <source>
        <dbReference type="ARBA" id="ARBA00004141"/>
    </source>
</evidence>
<comment type="caution">
    <text evidence="7">The sequence shown here is derived from an EMBL/GenBank/DDBJ whole genome shotgun (WGS) entry which is preliminary data.</text>
</comment>
<dbReference type="EMBL" id="JANIPJ010000014">
    <property type="protein sequence ID" value="MCR2805983.1"/>
    <property type="molecule type" value="Genomic_DNA"/>
</dbReference>
<feature type="domain" description="ABC transmembrane type-2" evidence="6">
    <location>
        <begin position="41"/>
        <end position="275"/>
    </location>
</feature>
<feature type="transmembrane region" description="Helical" evidence="5">
    <location>
        <begin position="76"/>
        <end position="99"/>
    </location>
</feature>
<evidence type="ECO:0000256" key="2">
    <source>
        <dbReference type="ARBA" id="ARBA00022692"/>
    </source>
</evidence>
<accession>A0A9X2MUC3</accession>
<dbReference type="PROSITE" id="PS51012">
    <property type="entry name" value="ABC_TM2"/>
    <property type="match status" value="1"/>
</dbReference>
<keyword evidence="5" id="KW-0813">Transport</keyword>
<reference evidence="7" key="1">
    <citation type="submission" date="2022-08" db="EMBL/GenBank/DDBJ databases">
        <title>The genomic sequence of strain Paenibacillus sp. SCIV0701.</title>
        <authorList>
            <person name="Zhao H."/>
        </authorList>
    </citation>
    <scope>NUCLEOTIDE SEQUENCE</scope>
    <source>
        <strain evidence="7">SCIV0701</strain>
    </source>
</reference>
<dbReference type="Proteomes" id="UP001141950">
    <property type="component" value="Unassembled WGS sequence"/>
</dbReference>